<keyword evidence="2" id="KW-1185">Reference proteome</keyword>
<protein>
    <submittedName>
        <fullName evidence="1">Uncharacterized protein</fullName>
    </submittedName>
</protein>
<name>A0ABN6FV99_9GAMM</name>
<proteinExistence type="predicted"/>
<organism evidence="1 2">
    <name type="scientific">Noviluteimonas caseinilytica</name>
    <dbReference type="NCBI Taxonomy" id="2675101"/>
    <lineage>
        <taxon>Bacteria</taxon>
        <taxon>Pseudomonadati</taxon>
        <taxon>Pseudomonadota</taxon>
        <taxon>Gammaproteobacteria</taxon>
        <taxon>Lysobacterales</taxon>
        <taxon>Lysobacteraceae</taxon>
        <taxon>Noviluteimonas</taxon>
    </lineage>
</organism>
<dbReference type="EMBL" id="AP024545">
    <property type="protein sequence ID" value="BCT93641.1"/>
    <property type="molecule type" value="Genomic_DNA"/>
</dbReference>
<gene>
    <name evidence="1" type="ORF">LYSCAS_26650</name>
</gene>
<reference evidence="1 2" key="1">
    <citation type="submission" date="2021-03" db="EMBL/GenBank/DDBJ databases">
        <title>Complete Genome Sequences of Two Lysobacter Strains Isolated from Sea Water (Lysobacter caseinilyticus) and Soil (Lysobacter helvus) in South Korea.</title>
        <authorList>
            <person name="Watanabe Y."/>
            <person name="Arakawa K."/>
        </authorList>
    </citation>
    <scope>NUCLEOTIDE SEQUENCE [LARGE SCALE GENOMIC DNA]</scope>
    <source>
        <strain evidence="1 2">KVB24</strain>
    </source>
</reference>
<dbReference type="Proteomes" id="UP000681317">
    <property type="component" value="Chromosome"/>
</dbReference>
<accession>A0ABN6FV99</accession>
<sequence length="117" mass="13014">MDVFFAGGGVLYVGCRVRILFVRNQVFQDLVDSTGTIVGRAMPADPFGPEDQGDWLVSCDVYGGTRCPRYTYAWDAANWQVRKVYPHFCPKSDQLKAIIDFDPASEALPEPEALVHA</sequence>
<evidence type="ECO:0000313" key="2">
    <source>
        <dbReference type="Proteomes" id="UP000681317"/>
    </source>
</evidence>
<evidence type="ECO:0000313" key="1">
    <source>
        <dbReference type="EMBL" id="BCT93641.1"/>
    </source>
</evidence>